<feature type="compositionally biased region" description="Basic and acidic residues" evidence="1">
    <location>
        <begin position="26"/>
        <end position="41"/>
    </location>
</feature>
<proteinExistence type="predicted"/>
<name>A0A4C1UMT4_EUMVA</name>
<dbReference type="Proteomes" id="UP000299102">
    <property type="component" value="Unassembled WGS sequence"/>
</dbReference>
<sequence>MAYRRHSYFTLGHHRPQRTSITSTENETKKKNVREPRRRPVESSPGDNTRKDRNLSPISDHLVVLLADFFFPSAALRSSAHSPHGSRIPYADLPSHIFRRCTGGRTVRFYYTLKFATTPTSLM</sequence>
<gene>
    <name evidence="2" type="ORF">EVAR_82773_1</name>
</gene>
<organism evidence="2 3">
    <name type="scientific">Eumeta variegata</name>
    <name type="common">Bagworm moth</name>
    <name type="synonym">Eumeta japonica</name>
    <dbReference type="NCBI Taxonomy" id="151549"/>
    <lineage>
        <taxon>Eukaryota</taxon>
        <taxon>Metazoa</taxon>
        <taxon>Ecdysozoa</taxon>
        <taxon>Arthropoda</taxon>
        <taxon>Hexapoda</taxon>
        <taxon>Insecta</taxon>
        <taxon>Pterygota</taxon>
        <taxon>Neoptera</taxon>
        <taxon>Endopterygota</taxon>
        <taxon>Lepidoptera</taxon>
        <taxon>Glossata</taxon>
        <taxon>Ditrysia</taxon>
        <taxon>Tineoidea</taxon>
        <taxon>Psychidae</taxon>
        <taxon>Oiketicinae</taxon>
        <taxon>Eumeta</taxon>
    </lineage>
</organism>
<evidence type="ECO:0000256" key="1">
    <source>
        <dbReference type="SAM" id="MobiDB-lite"/>
    </source>
</evidence>
<reference evidence="2 3" key="1">
    <citation type="journal article" date="2019" name="Commun. Biol.">
        <title>The bagworm genome reveals a unique fibroin gene that provides high tensile strength.</title>
        <authorList>
            <person name="Kono N."/>
            <person name="Nakamura H."/>
            <person name="Ohtoshi R."/>
            <person name="Tomita M."/>
            <person name="Numata K."/>
            <person name="Arakawa K."/>
        </authorList>
    </citation>
    <scope>NUCLEOTIDE SEQUENCE [LARGE SCALE GENOMIC DNA]</scope>
</reference>
<evidence type="ECO:0000313" key="3">
    <source>
        <dbReference type="Proteomes" id="UP000299102"/>
    </source>
</evidence>
<feature type="compositionally biased region" description="Basic residues" evidence="1">
    <location>
        <begin position="1"/>
        <end position="17"/>
    </location>
</feature>
<protein>
    <submittedName>
        <fullName evidence="2">Uncharacterized protein</fullName>
    </submittedName>
</protein>
<accession>A0A4C1UMT4</accession>
<evidence type="ECO:0000313" key="2">
    <source>
        <dbReference type="EMBL" id="GBP27725.1"/>
    </source>
</evidence>
<dbReference type="EMBL" id="BGZK01000198">
    <property type="protein sequence ID" value="GBP27725.1"/>
    <property type="molecule type" value="Genomic_DNA"/>
</dbReference>
<dbReference type="AlphaFoldDB" id="A0A4C1UMT4"/>
<keyword evidence="3" id="KW-1185">Reference proteome</keyword>
<feature type="region of interest" description="Disordered" evidence="1">
    <location>
        <begin position="1"/>
        <end position="55"/>
    </location>
</feature>
<comment type="caution">
    <text evidence="2">The sequence shown here is derived from an EMBL/GenBank/DDBJ whole genome shotgun (WGS) entry which is preliminary data.</text>
</comment>